<dbReference type="PROSITE" id="PS50003">
    <property type="entry name" value="PH_DOMAIN"/>
    <property type="match status" value="1"/>
</dbReference>
<dbReference type="CDD" id="cd15489">
    <property type="entry name" value="PHD_SF"/>
    <property type="match status" value="1"/>
</dbReference>
<evidence type="ECO:0008006" key="13">
    <source>
        <dbReference type="Google" id="ProtNLM"/>
    </source>
</evidence>
<dbReference type="InterPro" id="IPR011011">
    <property type="entry name" value="Znf_FYVE_PHD"/>
</dbReference>
<dbReference type="Proteomes" id="UP000663877">
    <property type="component" value="Unassembled WGS sequence"/>
</dbReference>
<dbReference type="Pfam" id="PF00169">
    <property type="entry name" value="PH"/>
    <property type="match status" value="1"/>
</dbReference>
<dbReference type="CDD" id="cd00821">
    <property type="entry name" value="PH"/>
    <property type="match status" value="1"/>
</dbReference>
<dbReference type="EMBL" id="CAJNOM010000229">
    <property type="protein sequence ID" value="CAF1258446.1"/>
    <property type="molecule type" value="Genomic_DNA"/>
</dbReference>
<dbReference type="Pfam" id="PF00628">
    <property type="entry name" value="PHD"/>
    <property type="match status" value="1"/>
</dbReference>
<proteinExistence type="predicted"/>
<dbReference type="Gene3D" id="3.30.40.10">
    <property type="entry name" value="Zinc/RING finger domain, C3HC4 (zinc finger)"/>
    <property type="match status" value="1"/>
</dbReference>
<reference evidence="9" key="1">
    <citation type="submission" date="2021-02" db="EMBL/GenBank/DDBJ databases">
        <authorList>
            <person name="Nowell W R."/>
        </authorList>
    </citation>
    <scope>NUCLEOTIDE SEQUENCE</scope>
</reference>
<evidence type="ECO:0000256" key="2">
    <source>
        <dbReference type="ARBA" id="ARBA00022771"/>
    </source>
</evidence>
<dbReference type="SMART" id="SM00249">
    <property type="entry name" value="PHD"/>
    <property type="match status" value="1"/>
</dbReference>
<evidence type="ECO:0000256" key="4">
    <source>
        <dbReference type="PROSITE-ProRule" id="PRU00146"/>
    </source>
</evidence>
<dbReference type="AlphaFoldDB" id="A0A814EXL2"/>
<dbReference type="EMBL" id="CAJNOI010000061">
    <property type="protein sequence ID" value="CAF0973922.1"/>
    <property type="molecule type" value="Genomic_DNA"/>
</dbReference>
<dbReference type="Proteomes" id="UP000663832">
    <property type="component" value="Unassembled WGS sequence"/>
</dbReference>
<dbReference type="OrthoDB" id="10040142at2759"/>
<feature type="region of interest" description="Disordered" evidence="6">
    <location>
        <begin position="447"/>
        <end position="571"/>
    </location>
</feature>
<feature type="compositionally biased region" description="Low complexity" evidence="6">
    <location>
        <begin position="309"/>
        <end position="320"/>
    </location>
</feature>
<feature type="compositionally biased region" description="Low complexity" evidence="6">
    <location>
        <begin position="626"/>
        <end position="645"/>
    </location>
</feature>
<keyword evidence="11" id="KW-1185">Reference proteome</keyword>
<accession>A0A814EXL2</accession>
<dbReference type="SUPFAM" id="SSF57903">
    <property type="entry name" value="FYVE/PHD zinc finger"/>
    <property type="match status" value="1"/>
</dbReference>
<dbReference type="PROSITE" id="PS50016">
    <property type="entry name" value="ZF_PHD_2"/>
    <property type="match status" value="1"/>
</dbReference>
<name>A0A814EXL2_9BILA</name>
<protein>
    <recommendedName>
        <fullName evidence="13">PH domain-containing protein</fullName>
    </recommendedName>
</protein>
<feature type="compositionally biased region" description="Polar residues" evidence="6">
    <location>
        <begin position="172"/>
        <end position="181"/>
    </location>
</feature>
<evidence type="ECO:0000256" key="6">
    <source>
        <dbReference type="SAM" id="MobiDB-lite"/>
    </source>
</evidence>
<evidence type="ECO:0000313" key="12">
    <source>
        <dbReference type="Proteomes" id="UP000663877"/>
    </source>
</evidence>
<evidence type="ECO:0000256" key="1">
    <source>
        <dbReference type="ARBA" id="ARBA00022723"/>
    </source>
</evidence>
<dbReference type="Gene3D" id="2.30.29.30">
    <property type="entry name" value="Pleckstrin-homology domain (PH domain)/Phosphotyrosine-binding domain (PTB)"/>
    <property type="match status" value="1"/>
</dbReference>
<organism evidence="9 12">
    <name type="scientific">Adineta steineri</name>
    <dbReference type="NCBI Taxonomy" id="433720"/>
    <lineage>
        <taxon>Eukaryota</taxon>
        <taxon>Metazoa</taxon>
        <taxon>Spiralia</taxon>
        <taxon>Gnathifera</taxon>
        <taxon>Rotifera</taxon>
        <taxon>Eurotatoria</taxon>
        <taxon>Bdelloidea</taxon>
        <taxon>Adinetida</taxon>
        <taxon>Adinetidae</taxon>
        <taxon>Adineta</taxon>
    </lineage>
</organism>
<sequence length="836" mass="94224">MTSIAKNSSTNSFGFSSSKILASQSTCNICKRPFNDYEELVRCSNCQSSSHQRCIESKTTTYDDDIDNYICDKCNNDTITNSSQQLKATNSLDKNYRDFAAIPSKTLSTETNVGNAIRYFERKQQEAVTPTTPTTPTTTTQLNELDRYLPPNINEIEYQHHNGQDKSDSRTSQRIQQQHNDIGSDEENDSSAMFQANYQYTPLKEYAAMRNNRLTSDHNVLNYQTSPSDHQITSRYGGGLQYTNHGYDPTVSRLVEPPSSASIHIISPTMNHLSNQNHQRNFITTTNLHINEIAPPRQQQPSPPPPPLTSSSQSTPYSSQVHDTDTPIVVSPPHQHQNDRHSTVGSDSGIIITNSNTQKSKENPDVEKKLTSLIQQLGKQLENDAQKINGKLELKLKNLENMIHQQTHIIQRQDEVIERLKNKILEIETDRNQYHEKLLEHGQNETKTFIPNENGRTLTQDSTVTQSTESTRKYSITSTLTSDSNKKPIKKVPAPRIGHQWSATSDEIKPTVSKLITNTSTNRQRIPSDSSSVPSTIDKVTSVPLVESSAASSRLDNIIHPPDTKDVNSSLSSNYSLAQVRRQDRPQNVEPISMAQQQVITSVHHEASDDDDDKSVDAPKPKRFDSSTSSSSSSTQPISTSNTTRQPPPATTTTSAVNRNANVHRSFESLQAVYSNDQQSNVNNRTNSLEFDTKPVQYNDSKSSIYITPVEASQPAIQANSIVKGWLRKQNRDSFLKRIERYYCILTNDALLMHRNEHDRTPVKAINLKGAKVHYYDDARHGPSLELSWSSQLNDTKHYHFYAPNPQEAEQWVSGIQTTINNVNSKNQWEKYRLDN</sequence>
<dbReference type="InterPro" id="IPR013083">
    <property type="entry name" value="Znf_RING/FYVE/PHD"/>
</dbReference>
<dbReference type="InterPro" id="IPR001849">
    <property type="entry name" value="PH_domain"/>
</dbReference>
<comment type="caution">
    <text evidence="9">The sequence shown here is derived from an EMBL/GenBank/DDBJ whole genome shotgun (WGS) entry which is preliminary data.</text>
</comment>
<evidence type="ECO:0000259" key="7">
    <source>
        <dbReference type="PROSITE" id="PS50003"/>
    </source>
</evidence>
<evidence type="ECO:0000259" key="8">
    <source>
        <dbReference type="PROSITE" id="PS50016"/>
    </source>
</evidence>
<evidence type="ECO:0000313" key="9">
    <source>
        <dbReference type="EMBL" id="CAF0973922.1"/>
    </source>
</evidence>
<feature type="compositionally biased region" description="Basic and acidic residues" evidence="6">
    <location>
        <begin position="615"/>
        <end position="625"/>
    </location>
</feature>
<feature type="domain" description="PH" evidence="7">
    <location>
        <begin position="720"/>
        <end position="821"/>
    </location>
</feature>
<evidence type="ECO:0000256" key="5">
    <source>
        <dbReference type="SAM" id="Coils"/>
    </source>
</evidence>
<evidence type="ECO:0000256" key="3">
    <source>
        <dbReference type="ARBA" id="ARBA00022833"/>
    </source>
</evidence>
<feature type="coiled-coil region" evidence="5">
    <location>
        <begin position="382"/>
        <end position="437"/>
    </location>
</feature>
<feature type="compositionally biased region" description="Basic and acidic residues" evidence="6">
    <location>
        <begin position="161"/>
        <end position="171"/>
    </location>
</feature>
<feature type="region of interest" description="Disordered" evidence="6">
    <location>
        <begin position="294"/>
        <end position="350"/>
    </location>
</feature>
<feature type="compositionally biased region" description="Polar residues" evidence="6">
    <location>
        <begin position="514"/>
        <end position="539"/>
    </location>
</feature>
<dbReference type="SMART" id="SM00233">
    <property type="entry name" value="PH"/>
    <property type="match status" value="1"/>
</dbReference>
<dbReference type="GO" id="GO:0008270">
    <property type="term" value="F:zinc ion binding"/>
    <property type="evidence" value="ECO:0007669"/>
    <property type="project" value="UniProtKB-KW"/>
</dbReference>
<feature type="region of interest" description="Disordered" evidence="6">
    <location>
        <begin position="603"/>
        <end position="660"/>
    </location>
</feature>
<dbReference type="InterPro" id="IPR001965">
    <property type="entry name" value="Znf_PHD"/>
</dbReference>
<keyword evidence="5" id="KW-0175">Coiled coil</keyword>
<dbReference type="InterPro" id="IPR019787">
    <property type="entry name" value="Znf_PHD-finger"/>
</dbReference>
<evidence type="ECO:0000313" key="11">
    <source>
        <dbReference type="Proteomes" id="UP000663832"/>
    </source>
</evidence>
<evidence type="ECO:0000313" key="10">
    <source>
        <dbReference type="EMBL" id="CAF1258446.1"/>
    </source>
</evidence>
<feature type="region of interest" description="Disordered" evidence="6">
    <location>
        <begin position="161"/>
        <end position="190"/>
    </location>
</feature>
<keyword evidence="1" id="KW-0479">Metal-binding</keyword>
<dbReference type="SUPFAM" id="SSF50729">
    <property type="entry name" value="PH domain-like"/>
    <property type="match status" value="1"/>
</dbReference>
<keyword evidence="2 4" id="KW-0863">Zinc-finger</keyword>
<feature type="compositionally biased region" description="Polar residues" evidence="6">
    <location>
        <begin position="447"/>
        <end position="483"/>
    </location>
</feature>
<gene>
    <name evidence="9" type="ORF">BJG266_LOCUS14489</name>
    <name evidence="10" type="ORF">QVE165_LOCUS28911</name>
</gene>
<keyword evidence="3" id="KW-0862">Zinc</keyword>
<dbReference type="InterPro" id="IPR011993">
    <property type="entry name" value="PH-like_dom_sf"/>
</dbReference>
<feature type="domain" description="PHD-type" evidence="8">
    <location>
        <begin position="24"/>
        <end position="77"/>
    </location>
</feature>